<organism evidence="2">
    <name type="scientific">Arundo donax</name>
    <name type="common">Giant reed</name>
    <name type="synonym">Donax arundinaceus</name>
    <dbReference type="NCBI Taxonomy" id="35708"/>
    <lineage>
        <taxon>Eukaryota</taxon>
        <taxon>Viridiplantae</taxon>
        <taxon>Streptophyta</taxon>
        <taxon>Embryophyta</taxon>
        <taxon>Tracheophyta</taxon>
        <taxon>Spermatophyta</taxon>
        <taxon>Magnoliopsida</taxon>
        <taxon>Liliopsida</taxon>
        <taxon>Poales</taxon>
        <taxon>Poaceae</taxon>
        <taxon>PACMAD clade</taxon>
        <taxon>Arundinoideae</taxon>
        <taxon>Arundineae</taxon>
        <taxon>Arundo</taxon>
    </lineage>
</organism>
<reference evidence="2" key="2">
    <citation type="journal article" date="2015" name="Data Brief">
        <title>Shoot transcriptome of the giant reed, Arundo donax.</title>
        <authorList>
            <person name="Barrero R.A."/>
            <person name="Guerrero F.D."/>
            <person name="Moolhuijzen P."/>
            <person name="Goolsby J.A."/>
            <person name="Tidwell J."/>
            <person name="Bellgard S.E."/>
            <person name="Bellgard M.I."/>
        </authorList>
    </citation>
    <scope>NUCLEOTIDE SEQUENCE</scope>
    <source>
        <tissue evidence="2">Shoot tissue taken approximately 20 cm above the soil surface</tissue>
    </source>
</reference>
<dbReference type="AlphaFoldDB" id="A0A0A9H139"/>
<proteinExistence type="predicted"/>
<feature type="compositionally biased region" description="Polar residues" evidence="1">
    <location>
        <begin position="1"/>
        <end position="13"/>
    </location>
</feature>
<accession>A0A0A9H139</accession>
<feature type="region of interest" description="Disordered" evidence="1">
    <location>
        <begin position="1"/>
        <end position="20"/>
    </location>
</feature>
<sequence>MLQLMSTKPNRSPNKGMVGAELKLQWEKRILIKKRMNKIPPKSSTATNN</sequence>
<name>A0A0A9H139_ARUDO</name>
<protein>
    <submittedName>
        <fullName evidence="2">Uncharacterized protein</fullName>
    </submittedName>
</protein>
<evidence type="ECO:0000256" key="1">
    <source>
        <dbReference type="SAM" id="MobiDB-lite"/>
    </source>
</evidence>
<dbReference type="EMBL" id="GBRH01166941">
    <property type="protein sequence ID" value="JAE30955.1"/>
    <property type="molecule type" value="Transcribed_RNA"/>
</dbReference>
<reference evidence="2" key="1">
    <citation type="submission" date="2014-09" db="EMBL/GenBank/DDBJ databases">
        <authorList>
            <person name="Magalhaes I.L.F."/>
            <person name="Oliveira U."/>
            <person name="Santos F.R."/>
            <person name="Vidigal T.H.D.A."/>
            <person name="Brescovit A.D."/>
            <person name="Santos A.J."/>
        </authorList>
    </citation>
    <scope>NUCLEOTIDE SEQUENCE</scope>
    <source>
        <tissue evidence="2">Shoot tissue taken approximately 20 cm above the soil surface</tissue>
    </source>
</reference>
<evidence type="ECO:0000313" key="2">
    <source>
        <dbReference type="EMBL" id="JAE30955.1"/>
    </source>
</evidence>